<organism evidence="1 2">
    <name type="scientific">Vibrio lentus</name>
    <dbReference type="NCBI Taxonomy" id="136468"/>
    <lineage>
        <taxon>Bacteria</taxon>
        <taxon>Pseudomonadati</taxon>
        <taxon>Pseudomonadota</taxon>
        <taxon>Gammaproteobacteria</taxon>
        <taxon>Vibrionales</taxon>
        <taxon>Vibrionaceae</taxon>
        <taxon>Vibrio</taxon>
    </lineage>
</organism>
<comment type="caution">
    <text evidence="1">The sequence shown here is derived from an EMBL/GenBank/DDBJ whole genome shotgun (WGS) entry which is preliminary data.</text>
</comment>
<evidence type="ECO:0000313" key="1">
    <source>
        <dbReference type="EMBL" id="PML57772.1"/>
    </source>
</evidence>
<sequence length="394" mass="44477">MPTSVEFTMMPENGTSFTKTEWELKKEEIKKRKPEVLKHIDKSTHMSQGFRLVNNKAYQQALAELKASLQGQSFRNTDQGKVAQLMYSILTDDNAFKTYLSEEMQGNVVSSTNGSSKIMSKGASFKAKNQLANAHLKRKQLFMMYRDIIQAQEELKEFSKHVVSMFNGKLSVPPGAYGGIKSFNGALDKITNRNPLDDIGDLKDCARMTIEFDSVKAMSAAKVFISRTKEFRDLEHYQSALKDRYGFGSQLSGLDRFNTKAQKSGYKDIKFFLKMQNGIIGELQLNISGMLVAKEKEHVIYDILRDAKEGAKTFTIVNKDVLDKVKHHMSPEWFQFIDTRIPGVRPQLMIVRQMLSRLNGSTMSSLTVSETESEALKTISLALYAQGENGKALL</sequence>
<accession>A0A2N7IJ38</accession>
<dbReference type="Proteomes" id="UP000235746">
    <property type="component" value="Unassembled WGS sequence"/>
</dbReference>
<name>A0A2N7IJ38_9VIBR</name>
<evidence type="ECO:0000313" key="2">
    <source>
        <dbReference type="Proteomes" id="UP000235746"/>
    </source>
</evidence>
<protein>
    <submittedName>
        <fullName evidence="1">Uncharacterized protein</fullName>
    </submittedName>
</protein>
<proteinExistence type="predicted"/>
<dbReference type="RefSeq" id="WP_241907947.1">
    <property type="nucleotide sequence ID" value="NZ_MCYL01000010.1"/>
</dbReference>
<dbReference type="EMBL" id="MCYL01000010">
    <property type="protein sequence ID" value="PML57772.1"/>
    <property type="molecule type" value="Genomic_DNA"/>
</dbReference>
<dbReference type="AlphaFoldDB" id="A0A2N7IJ38"/>
<reference evidence="2" key="1">
    <citation type="submission" date="2016-07" db="EMBL/GenBank/DDBJ databases">
        <title>Nontailed viruses are major unrecognized killers of bacteria in the ocean.</title>
        <authorList>
            <person name="Kauffman K."/>
            <person name="Hussain F."/>
            <person name="Yang J."/>
            <person name="Arevalo P."/>
            <person name="Brown J."/>
            <person name="Cutler M."/>
            <person name="Kelly L."/>
            <person name="Polz M.F."/>
        </authorList>
    </citation>
    <scope>NUCLEOTIDE SEQUENCE [LARGE SCALE GENOMIC DNA]</scope>
    <source>
        <strain evidence="2">10N.261.51.B8</strain>
    </source>
</reference>
<gene>
    <name evidence="1" type="ORF">BCT74_17890</name>
</gene>